<evidence type="ECO:0000256" key="3">
    <source>
        <dbReference type="ARBA" id="ARBA00022884"/>
    </source>
</evidence>
<dbReference type="FunFam" id="3.30.70.330:FF:000750">
    <property type="entry name" value="Protein terminal ear1 homolog"/>
    <property type="match status" value="1"/>
</dbReference>
<dbReference type="InterPro" id="IPR034458">
    <property type="entry name" value="EAR1-like_RRM3"/>
</dbReference>
<evidence type="ECO:0000256" key="2">
    <source>
        <dbReference type="ARBA" id="ARBA00022737"/>
    </source>
</evidence>
<dbReference type="KEGG" id="bdi:100835939"/>
<evidence type="ECO:0000256" key="9">
    <source>
        <dbReference type="SAM" id="MobiDB-lite"/>
    </source>
</evidence>
<dbReference type="InterPro" id="IPR000504">
    <property type="entry name" value="RRM_dom"/>
</dbReference>
<dbReference type="Pfam" id="PF04059">
    <property type="entry name" value="RRM_2"/>
    <property type="match status" value="1"/>
</dbReference>
<feature type="region of interest" description="Disordered" evidence="9">
    <location>
        <begin position="600"/>
        <end position="620"/>
    </location>
</feature>
<feature type="region of interest" description="Disordered" evidence="9">
    <location>
        <begin position="636"/>
        <end position="685"/>
    </location>
</feature>
<dbReference type="PROSITE" id="PS50102">
    <property type="entry name" value="RRM"/>
    <property type="match status" value="1"/>
</dbReference>
<keyword evidence="1" id="KW-0217">Developmental protein</keyword>
<dbReference type="GeneID" id="100835939"/>
<dbReference type="OMA" id="QELMPAP"/>
<evidence type="ECO:0000256" key="1">
    <source>
        <dbReference type="ARBA" id="ARBA00022473"/>
    </source>
</evidence>
<dbReference type="Gene3D" id="3.30.70.330">
    <property type="match status" value="2"/>
</dbReference>
<dbReference type="GO" id="GO:0003723">
    <property type="term" value="F:RNA binding"/>
    <property type="evidence" value="ECO:0000318"/>
    <property type="project" value="GO_Central"/>
</dbReference>
<dbReference type="RefSeq" id="XP_014753738.1">
    <property type="nucleotide sequence ID" value="XM_014898252.2"/>
</dbReference>
<dbReference type="InterPro" id="IPR012677">
    <property type="entry name" value="Nucleotide-bd_a/b_plait_sf"/>
</dbReference>
<feature type="compositionally biased region" description="Basic and acidic residues" evidence="9">
    <location>
        <begin position="438"/>
        <end position="450"/>
    </location>
</feature>
<feature type="domain" description="RRM" evidence="10">
    <location>
        <begin position="226"/>
        <end position="299"/>
    </location>
</feature>
<evidence type="ECO:0000256" key="5">
    <source>
        <dbReference type="ARBA" id="ARBA00068829"/>
    </source>
</evidence>
<protein>
    <recommendedName>
        <fullName evidence="5">Protein terminal ear1 homolog</fullName>
    </recommendedName>
    <alternativeName>
        <fullName evidence="7">Protein LEAFY HEAD2</fullName>
    </alternativeName>
    <alternativeName>
        <fullName evidence="6">Protein PLASTOCHRON2</fullName>
    </alternativeName>
</protein>
<evidence type="ECO:0000313" key="13">
    <source>
        <dbReference type="Proteomes" id="UP000008810"/>
    </source>
</evidence>
<keyword evidence="13" id="KW-1185">Reference proteome</keyword>
<feature type="region of interest" description="Disordered" evidence="9">
    <location>
        <begin position="352"/>
        <end position="463"/>
    </location>
</feature>
<accession>I1HUD5</accession>
<reference evidence="11 12" key="1">
    <citation type="journal article" date="2010" name="Nature">
        <title>Genome sequencing and analysis of the model grass Brachypodium distachyon.</title>
        <authorList>
            <consortium name="International Brachypodium Initiative"/>
        </authorList>
    </citation>
    <scope>NUCLEOTIDE SEQUENCE [LARGE SCALE GENOMIC DNA]</scope>
    <source>
        <strain evidence="11 12">Bd21</strain>
    </source>
</reference>
<feature type="compositionally biased region" description="Low complexity" evidence="9">
    <location>
        <begin position="397"/>
        <end position="415"/>
    </location>
</feature>
<gene>
    <name evidence="12" type="primary">LOC100835939</name>
    <name evidence="11" type="ORF">BRADI_2g58100v3</name>
</gene>
<dbReference type="PANTHER" id="PTHR23189">
    <property type="entry name" value="RNA RECOGNITION MOTIF-CONTAINING"/>
    <property type="match status" value="1"/>
</dbReference>
<dbReference type="EnsemblPlants" id="KQK11103">
    <property type="protein sequence ID" value="KQK11103"/>
    <property type="gene ID" value="BRADI_2g58100v3"/>
</dbReference>
<dbReference type="RefSeq" id="XP_003567374.3">
    <property type="nucleotide sequence ID" value="XM_003567326.4"/>
</dbReference>
<dbReference type="InterPro" id="IPR007201">
    <property type="entry name" value="Mei2-like_Rrm_C"/>
</dbReference>
<evidence type="ECO:0000259" key="10">
    <source>
        <dbReference type="PROSITE" id="PS50102"/>
    </source>
</evidence>
<feature type="compositionally biased region" description="Polar residues" evidence="9">
    <location>
        <begin position="638"/>
        <end position="651"/>
    </location>
</feature>
<dbReference type="eggNOG" id="KOG4660">
    <property type="taxonomic scope" value="Eukaryota"/>
</dbReference>
<sequence>MEGRGAGMGGMPGAPPIILDAGAQEYYPAVVGGAAAYPPFLPLTPQQLYCPPPYQAMPPPPPPMALPLPLPMPMPIPIPQQIGPTAAAAAAAVDAPASRAVVLSLVPPHAQEGDVARAMAAFGAVRAVDASAVPSERVATVHFFDLRAAELAVAAVRAQHMRQQCRLSQLYAATVSWPPSAAGPGPAPAAWDWPHDDILGLVLGQAVWAQFAAASTLPDDGFSRGSLVVLNSLPDDVSLLELRQAFQAFGDLKDLRQSPHRPSHKFVEFFDTRDAARALAELNGQDFFGHRLVLEFTRPSTPGFRRRGYVLQQQPMAPIPPRLQQAWRPTFPQASSSSSGTGRGREGVVLMRRSSSAKSSGSGDRSKGGNNNNNNGAGRSHERKGKGGKKPTIVVVASSSASSSSTTEATTASSSGKQQCVKSVGRAGSGRSHRGWKGRFDKQFEFKEPEAAAADDTDTQEPETRTTVMIRNIPNKYSQKLVLNMLDAHCIVHNKKQIEAGESECQGQQQPLSSYDFLYLPIDFKNKCNVGYGFVNLTSPEAAVRLHKAFHQQPWEVFNSRKICQVTYARVQGLEALKQHFKNCSFPCESDEYLPVVFSPPRDGQQLTEPVPLVQPSLRAPTSNVDPLALDLMAAAPSSTSGDGASSTMSTHADEGHGASCSNDDDDDNDDEGLAEELQRLGYTD</sequence>
<reference evidence="12" key="3">
    <citation type="submission" date="2018-08" db="UniProtKB">
        <authorList>
            <consortium name="EnsemblPlants"/>
        </authorList>
    </citation>
    <scope>IDENTIFICATION</scope>
    <source>
        <strain evidence="12">cv. Bd21</strain>
    </source>
</reference>
<keyword evidence="2" id="KW-0677">Repeat</keyword>
<dbReference type="GO" id="GO:1990904">
    <property type="term" value="C:ribonucleoprotein complex"/>
    <property type="evidence" value="ECO:0000318"/>
    <property type="project" value="GO_Central"/>
</dbReference>
<evidence type="ECO:0000256" key="8">
    <source>
        <dbReference type="PROSITE-ProRule" id="PRU00176"/>
    </source>
</evidence>
<dbReference type="SUPFAM" id="SSF54928">
    <property type="entry name" value="RNA-binding domain, RBD"/>
    <property type="match status" value="1"/>
</dbReference>
<dbReference type="Pfam" id="PF00076">
    <property type="entry name" value="RRM_1"/>
    <property type="match status" value="1"/>
</dbReference>
<comment type="function">
    <text evidence="4">Probable RNA-binding protein. Involved in the regular timing (plastochron) of lateral organs formation. May regulate the rate of leaf initiation and the duration of vegetative phase. Seems to be redundant to the function of PLASTOCHRON1, but to act in an independent pathway.</text>
</comment>
<dbReference type="Proteomes" id="UP000008810">
    <property type="component" value="Chromosome 2"/>
</dbReference>
<evidence type="ECO:0000313" key="11">
    <source>
        <dbReference type="EMBL" id="KQK11103.1"/>
    </source>
</evidence>
<dbReference type="InterPro" id="IPR035979">
    <property type="entry name" value="RBD_domain_sf"/>
</dbReference>
<reference evidence="11" key="2">
    <citation type="submission" date="2017-06" db="EMBL/GenBank/DDBJ databases">
        <title>WGS assembly of Brachypodium distachyon.</title>
        <authorList>
            <consortium name="The International Brachypodium Initiative"/>
            <person name="Lucas S."/>
            <person name="Harmon-Smith M."/>
            <person name="Lail K."/>
            <person name="Tice H."/>
            <person name="Grimwood J."/>
            <person name="Bruce D."/>
            <person name="Barry K."/>
            <person name="Shu S."/>
            <person name="Lindquist E."/>
            <person name="Wang M."/>
            <person name="Pitluck S."/>
            <person name="Vogel J.P."/>
            <person name="Garvin D.F."/>
            <person name="Mockler T.C."/>
            <person name="Schmutz J."/>
            <person name="Rokhsar D."/>
            <person name="Bevan M.W."/>
        </authorList>
    </citation>
    <scope>NUCLEOTIDE SEQUENCE</scope>
    <source>
        <strain evidence="11">Bd21</strain>
    </source>
</reference>
<feature type="compositionally biased region" description="Low complexity" evidence="9">
    <location>
        <begin position="352"/>
        <end position="378"/>
    </location>
</feature>
<evidence type="ECO:0000256" key="6">
    <source>
        <dbReference type="ARBA" id="ARBA00079602"/>
    </source>
</evidence>
<dbReference type="OrthoDB" id="417481at2759"/>
<dbReference type="CDD" id="cd12530">
    <property type="entry name" value="RRM3_EAR1_like"/>
    <property type="match status" value="1"/>
</dbReference>
<dbReference type="AlphaFoldDB" id="I1HUD5"/>
<evidence type="ECO:0000256" key="7">
    <source>
        <dbReference type="ARBA" id="ARBA00080061"/>
    </source>
</evidence>
<dbReference type="EMBL" id="CM000881">
    <property type="protein sequence ID" value="KQK11103.1"/>
    <property type="molecule type" value="Genomic_DNA"/>
</dbReference>
<dbReference type="Gramene" id="KQK11103">
    <property type="protein sequence ID" value="KQK11103"/>
    <property type="gene ID" value="BRADI_2g58100v3"/>
</dbReference>
<keyword evidence="3 8" id="KW-0694">RNA-binding</keyword>
<feature type="compositionally biased region" description="Acidic residues" evidence="9">
    <location>
        <begin position="663"/>
        <end position="675"/>
    </location>
</feature>
<dbReference type="FunCoup" id="I1HUD5">
    <property type="interactions" value="1246"/>
</dbReference>
<dbReference type="HOGENOM" id="CLU_023146_1_0_1"/>
<evidence type="ECO:0000256" key="4">
    <source>
        <dbReference type="ARBA" id="ARBA00053062"/>
    </source>
</evidence>
<dbReference type="SMART" id="SM00360">
    <property type="entry name" value="RRM"/>
    <property type="match status" value="2"/>
</dbReference>
<dbReference type="FunFam" id="3.30.70.330:FF:001402">
    <property type="entry name" value="Terminal EAR1-like 1"/>
    <property type="match status" value="1"/>
</dbReference>
<name>I1HUD5_BRADI</name>
<evidence type="ECO:0000313" key="12">
    <source>
        <dbReference type="EnsemblPlants" id="KQK11103"/>
    </source>
</evidence>
<organism evidence="11">
    <name type="scientific">Brachypodium distachyon</name>
    <name type="common">Purple false brome</name>
    <name type="synonym">Trachynia distachya</name>
    <dbReference type="NCBI Taxonomy" id="15368"/>
    <lineage>
        <taxon>Eukaryota</taxon>
        <taxon>Viridiplantae</taxon>
        <taxon>Streptophyta</taxon>
        <taxon>Embryophyta</taxon>
        <taxon>Tracheophyta</taxon>
        <taxon>Spermatophyta</taxon>
        <taxon>Magnoliopsida</taxon>
        <taxon>Liliopsida</taxon>
        <taxon>Poales</taxon>
        <taxon>Poaceae</taxon>
        <taxon>BOP clade</taxon>
        <taxon>Pooideae</taxon>
        <taxon>Stipodae</taxon>
        <taxon>Brachypodieae</taxon>
        <taxon>Brachypodium</taxon>
    </lineage>
</organism>
<proteinExistence type="predicted"/>